<dbReference type="AlphaFoldDB" id="A0A329R300"/>
<evidence type="ECO:0000256" key="2">
    <source>
        <dbReference type="ARBA" id="ARBA00010772"/>
    </source>
</evidence>
<protein>
    <recommendedName>
        <fullName evidence="3">mannose-6-phosphate isomerase</fullName>
        <ecNumber evidence="3">5.3.1.8</ecNumber>
    </recommendedName>
</protein>
<dbReference type="Proteomes" id="UP000250462">
    <property type="component" value="Unassembled WGS sequence"/>
</dbReference>
<dbReference type="GO" id="GO:0004476">
    <property type="term" value="F:mannose-6-phosphate isomerase activity"/>
    <property type="evidence" value="ECO:0007669"/>
    <property type="project" value="UniProtKB-EC"/>
</dbReference>
<feature type="binding site" evidence="8">
    <location>
        <position position="254"/>
    </location>
    <ligand>
        <name>Zn(2+)</name>
        <dbReference type="ChEBI" id="CHEBI:29105"/>
    </ligand>
</feature>
<evidence type="ECO:0000313" key="11">
    <source>
        <dbReference type="Proteomes" id="UP000250462"/>
    </source>
</evidence>
<proteinExistence type="inferred from homology"/>
<accession>A0A329R300</accession>
<comment type="cofactor">
    <cofactor evidence="8">
        <name>Zn(2+)</name>
        <dbReference type="ChEBI" id="CHEBI:29105"/>
    </cofactor>
    <text evidence="8">Binds 1 zinc ion per subunit.</text>
</comment>
<dbReference type="PANTHER" id="PTHR10309">
    <property type="entry name" value="MANNOSE-6-PHOSPHATE ISOMERASE"/>
    <property type="match status" value="1"/>
</dbReference>
<dbReference type="PIRSF" id="PIRSF001480">
    <property type="entry name" value="Mannose-6-phosphate_isomerase"/>
    <property type="match status" value="1"/>
</dbReference>
<comment type="catalytic activity">
    <reaction evidence="1">
        <text>D-mannose 6-phosphate = D-fructose 6-phosphate</text>
        <dbReference type="Rhea" id="RHEA:12356"/>
        <dbReference type="ChEBI" id="CHEBI:58735"/>
        <dbReference type="ChEBI" id="CHEBI:61527"/>
        <dbReference type="EC" id="5.3.1.8"/>
    </reaction>
</comment>
<dbReference type="Pfam" id="PF20511">
    <property type="entry name" value="PMI_typeI_cat"/>
    <property type="match status" value="1"/>
</dbReference>
<keyword evidence="5 8" id="KW-0862">Zinc</keyword>
<evidence type="ECO:0000256" key="3">
    <source>
        <dbReference type="ARBA" id="ARBA00011956"/>
    </source>
</evidence>
<dbReference type="InterPro" id="IPR016305">
    <property type="entry name" value="Mannose-6-P_Isomerase"/>
</dbReference>
<keyword evidence="6 10" id="KW-0413">Isomerase</keyword>
<dbReference type="GO" id="GO:0005829">
    <property type="term" value="C:cytosol"/>
    <property type="evidence" value="ECO:0007669"/>
    <property type="project" value="TreeGrafter"/>
</dbReference>
<feature type="active site" evidence="7">
    <location>
        <position position="273"/>
    </location>
</feature>
<dbReference type="OrthoDB" id="9792649at2"/>
<reference evidence="10 11" key="1">
    <citation type="submission" date="2018-06" db="EMBL/GenBank/DDBJ databases">
        <title>Phytoactinopolyspora halophila sp. nov., a novel halophilic actinomycete isolated from a saline soil in China.</title>
        <authorList>
            <person name="Tang S.-K."/>
        </authorList>
    </citation>
    <scope>NUCLEOTIDE SEQUENCE [LARGE SCALE GENOMIC DNA]</scope>
    <source>
        <strain evidence="10 11">YIM 96934</strain>
    </source>
</reference>
<evidence type="ECO:0000256" key="6">
    <source>
        <dbReference type="ARBA" id="ARBA00023235"/>
    </source>
</evidence>
<feature type="binding site" evidence="8">
    <location>
        <position position="95"/>
    </location>
    <ligand>
        <name>Zn(2+)</name>
        <dbReference type="ChEBI" id="CHEBI:29105"/>
    </ligand>
</feature>
<dbReference type="NCBIfam" id="TIGR00218">
    <property type="entry name" value="manA"/>
    <property type="match status" value="1"/>
</dbReference>
<dbReference type="EMBL" id="QMIG01000001">
    <property type="protein sequence ID" value="RAW18957.1"/>
    <property type="molecule type" value="Genomic_DNA"/>
</dbReference>
<evidence type="ECO:0000256" key="4">
    <source>
        <dbReference type="ARBA" id="ARBA00022723"/>
    </source>
</evidence>
<dbReference type="Gene3D" id="1.10.441.10">
    <property type="entry name" value="Phosphomannose Isomerase, domain 2"/>
    <property type="match status" value="1"/>
</dbReference>
<dbReference type="InterPro" id="IPR014710">
    <property type="entry name" value="RmlC-like_jellyroll"/>
</dbReference>
<dbReference type="InterPro" id="IPR018050">
    <property type="entry name" value="Pmannose_isomerase-type1_CS"/>
</dbReference>
<keyword evidence="11" id="KW-1185">Reference proteome</keyword>
<evidence type="ECO:0000256" key="8">
    <source>
        <dbReference type="PIRSR" id="PIRSR001480-2"/>
    </source>
</evidence>
<keyword evidence="4 8" id="KW-0479">Metal-binding</keyword>
<dbReference type="InterPro" id="IPR046457">
    <property type="entry name" value="PMI_typeI_cat"/>
</dbReference>
<dbReference type="GO" id="GO:0008270">
    <property type="term" value="F:zinc ion binding"/>
    <property type="evidence" value="ECO:0007669"/>
    <property type="project" value="InterPro"/>
</dbReference>
<feature type="binding site" evidence="8">
    <location>
        <position position="93"/>
    </location>
    <ligand>
        <name>Zn(2+)</name>
        <dbReference type="ChEBI" id="CHEBI:29105"/>
    </ligand>
</feature>
<evidence type="ECO:0000256" key="5">
    <source>
        <dbReference type="ARBA" id="ARBA00022833"/>
    </source>
</evidence>
<dbReference type="InterPro" id="IPR011051">
    <property type="entry name" value="RmlC_Cupin_sf"/>
</dbReference>
<feature type="domain" description="Phosphomannose isomerase type I catalytic" evidence="9">
    <location>
        <begin position="3"/>
        <end position="145"/>
    </location>
</feature>
<dbReference type="GO" id="GO:0009298">
    <property type="term" value="P:GDP-mannose biosynthetic process"/>
    <property type="evidence" value="ECO:0007669"/>
    <property type="project" value="InterPro"/>
</dbReference>
<evidence type="ECO:0000313" key="10">
    <source>
        <dbReference type="EMBL" id="RAW18957.1"/>
    </source>
</evidence>
<dbReference type="EC" id="5.3.1.8" evidence="3"/>
<dbReference type="CDD" id="cd07011">
    <property type="entry name" value="cupin_PMI_type_I_N"/>
    <property type="match status" value="1"/>
</dbReference>
<comment type="caution">
    <text evidence="10">The sequence shown here is derived from an EMBL/GenBank/DDBJ whole genome shotgun (WGS) entry which is preliminary data.</text>
</comment>
<comment type="similarity">
    <text evidence="2">Belongs to the mannose-6-phosphate isomerase type 1 family.</text>
</comment>
<organism evidence="10 11">
    <name type="scientific">Phytoactinopolyspora halophila</name>
    <dbReference type="NCBI Taxonomy" id="1981511"/>
    <lineage>
        <taxon>Bacteria</taxon>
        <taxon>Bacillati</taxon>
        <taxon>Actinomycetota</taxon>
        <taxon>Actinomycetes</taxon>
        <taxon>Jiangellales</taxon>
        <taxon>Jiangellaceae</taxon>
        <taxon>Phytoactinopolyspora</taxon>
    </lineage>
</organism>
<dbReference type="PANTHER" id="PTHR10309:SF0">
    <property type="entry name" value="MANNOSE-6-PHOSPHATE ISOMERASE"/>
    <property type="match status" value="1"/>
</dbReference>
<name>A0A329R300_9ACTN</name>
<sequence>MILDNPVRSYPWGSPTVIPELLGVEPTGEPQAELWIGAHPGSPSTVAGDGRTLDRYIADDPGYTLGSHTVKRFGLVLPYLLKVLAVEQPLSIQAHPTIEQAKQGYAAEEVSGIPLDSPERSYRDRNHKPEMVVALTDFDALVGFRDPEDTARALRATGKDELRRAAELVVADNGLRELVRMWLALPEPQIAPFVEAVTDAAATEAVRREHEALDVVAGLAETYPGDRGLLLALMLRRISLGPGEAAFVGAGVPHAYLGGTAVEIQASSDNTLRAGLTSKHVDTLEVDRILRYEASGHSPTQDDTMLIPPIRQAGPGEHVYHQDALDEFRLCRLDMDAGEIHPSGAGPRIVLVTDGFASLRTGPAGAARDGRSEDTTGPMLELRRGQAAFVPAGEWLMSVSGTGTAFSVTPNM</sequence>
<evidence type="ECO:0000256" key="1">
    <source>
        <dbReference type="ARBA" id="ARBA00000757"/>
    </source>
</evidence>
<dbReference type="InterPro" id="IPR001250">
    <property type="entry name" value="Man6P_Isoase-1"/>
</dbReference>
<gene>
    <name evidence="10" type="primary">manA</name>
    <name evidence="10" type="ORF">DPM12_01170</name>
</gene>
<dbReference type="SUPFAM" id="SSF51182">
    <property type="entry name" value="RmlC-like cupins"/>
    <property type="match status" value="1"/>
</dbReference>
<feature type="binding site" evidence="8">
    <location>
        <position position="130"/>
    </location>
    <ligand>
        <name>Zn(2+)</name>
        <dbReference type="ChEBI" id="CHEBI:29105"/>
    </ligand>
</feature>
<dbReference type="Gene3D" id="2.60.120.10">
    <property type="entry name" value="Jelly Rolls"/>
    <property type="match status" value="2"/>
</dbReference>
<dbReference type="PROSITE" id="PS00965">
    <property type="entry name" value="PMI_I_1"/>
    <property type="match status" value="1"/>
</dbReference>
<evidence type="ECO:0000259" key="9">
    <source>
        <dbReference type="Pfam" id="PF20511"/>
    </source>
</evidence>
<evidence type="ECO:0000256" key="7">
    <source>
        <dbReference type="PIRSR" id="PIRSR001480-1"/>
    </source>
</evidence>
<dbReference type="PRINTS" id="PR00714">
    <property type="entry name" value="MAN6PISMRASE"/>
</dbReference>
<dbReference type="GO" id="GO:0005975">
    <property type="term" value="P:carbohydrate metabolic process"/>
    <property type="evidence" value="ECO:0007669"/>
    <property type="project" value="InterPro"/>
</dbReference>